<sequence>MSLRLAAVLLLVAAASAYAQQPPPARAADDAYRQRMIEREQEMKRQSMRAALGNSRIEFRPETPTEGHSVTARVIVVGGGGQPDQCPDPEAAVVRREDARIVVAVPSTPCADPRSKSVWTADIPLGRLAPGPQTVALEVANTLGLATLRSTELQVRRIASEQEALAVASDEGAAELASRLAARRYPQDTLDAVLSHACSWPRARGDEADVVDRLLAAGARPAAALHTAASGSPGCLKALLAAGADPNLDIAGLPGIPLGDGPTAPRFKPAPAGTPLYFAVHSRRADSAALLLDAGADPNRPFGAGHSAYAESHVIGDDEKALALRGMLEAKGGRLTFAQRVALAGRTAAGVVKGGAFLAICQLAAWTSGSCMH</sequence>
<evidence type="ECO:0000256" key="4">
    <source>
        <dbReference type="SAM" id="SignalP"/>
    </source>
</evidence>
<dbReference type="Pfam" id="PF00023">
    <property type="entry name" value="Ank"/>
    <property type="match status" value="2"/>
</dbReference>
<name>A0A4Z0BKF1_9BURK</name>
<keyword evidence="4" id="KW-0732">Signal</keyword>
<dbReference type="PROSITE" id="PS50088">
    <property type="entry name" value="ANK_REPEAT"/>
    <property type="match status" value="1"/>
</dbReference>
<proteinExistence type="predicted"/>
<keyword evidence="2 3" id="KW-0040">ANK repeat</keyword>
<dbReference type="EMBL" id="SMLK01000006">
    <property type="protein sequence ID" value="TFY98378.1"/>
    <property type="molecule type" value="Genomic_DNA"/>
</dbReference>
<feature type="chain" id="PRO_5021414495" evidence="4">
    <location>
        <begin position="20"/>
        <end position="373"/>
    </location>
</feature>
<evidence type="ECO:0000256" key="1">
    <source>
        <dbReference type="ARBA" id="ARBA00022737"/>
    </source>
</evidence>
<protein>
    <submittedName>
        <fullName evidence="5">Ankyrin repeat domain-containing protein</fullName>
    </submittedName>
</protein>
<evidence type="ECO:0000313" key="6">
    <source>
        <dbReference type="Proteomes" id="UP000297839"/>
    </source>
</evidence>
<dbReference type="Proteomes" id="UP000297839">
    <property type="component" value="Unassembled WGS sequence"/>
</dbReference>
<feature type="signal peptide" evidence="4">
    <location>
        <begin position="1"/>
        <end position="19"/>
    </location>
</feature>
<evidence type="ECO:0000256" key="3">
    <source>
        <dbReference type="PROSITE-ProRule" id="PRU00023"/>
    </source>
</evidence>
<organism evidence="5 6">
    <name type="scientific">Ramlibacter humi</name>
    <dbReference type="NCBI Taxonomy" id="2530451"/>
    <lineage>
        <taxon>Bacteria</taxon>
        <taxon>Pseudomonadati</taxon>
        <taxon>Pseudomonadota</taxon>
        <taxon>Betaproteobacteria</taxon>
        <taxon>Burkholderiales</taxon>
        <taxon>Comamonadaceae</taxon>
        <taxon>Ramlibacter</taxon>
    </lineage>
</organism>
<dbReference type="RefSeq" id="WP_135251071.1">
    <property type="nucleotide sequence ID" value="NZ_SMLK01000006.1"/>
</dbReference>
<dbReference type="AlphaFoldDB" id="A0A4Z0BKF1"/>
<keyword evidence="6" id="KW-1185">Reference proteome</keyword>
<dbReference type="Gene3D" id="1.25.40.20">
    <property type="entry name" value="Ankyrin repeat-containing domain"/>
    <property type="match status" value="1"/>
</dbReference>
<dbReference type="SUPFAM" id="SSF48403">
    <property type="entry name" value="Ankyrin repeat"/>
    <property type="match status" value="1"/>
</dbReference>
<dbReference type="PROSITE" id="PS50297">
    <property type="entry name" value="ANK_REP_REGION"/>
    <property type="match status" value="1"/>
</dbReference>
<reference evidence="5 6" key="1">
    <citation type="submission" date="2019-03" db="EMBL/GenBank/DDBJ databases">
        <title>Ramlibacter sp. 18x22-1, whole genome shotgun sequence.</title>
        <authorList>
            <person name="Zhang X."/>
            <person name="Feng G."/>
            <person name="Zhu H."/>
        </authorList>
    </citation>
    <scope>NUCLEOTIDE SEQUENCE [LARGE SCALE GENOMIC DNA]</scope>
    <source>
        <strain evidence="5 6">18x22-1</strain>
    </source>
</reference>
<accession>A0A4Z0BKF1</accession>
<dbReference type="PANTHER" id="PTHR24189">
    <property type="entry name" value="MYOTROPHIN"/>
    <property type="match status" value="1"/>
</dbReference>
<keyword evidence="1" id="KW-0677">Repeat</keyword>
<dbReference type="InterPro" id="IPR050745">
    <property type="entry name" value="Multifunctional_regulatory"/>
</dbReference>
<feature type="repeat" description="ANK" evidence="3">
    <location>
        <begin position="271"/>
        <end position="299"/>
    </location>
</feature>
<evidence type="ECO:0000256" key="2">
    <source>
        <dbReference type="ARBA" id="ARBA00023043"/>
    </source>
</evidence>
<dbReference type="InterPro" id="IPR036770">
    <property type="entry name" value="Ankyrin_rpt-contain_sf"/>
</dbReference>
<gene>
    <name evidence="5" type="ORF">EZ216_17475</name>
</gene>
<dbReference type="InterPro" id="IPR002110">
    <property type="entry name" value="Ankyrin_rpt"/>
</dbReference>
<evidence type="ECO:0000313" key="5">
    <source>
        <dbReference type="EMBL" id="TFY98378.1"/>
    </source>
</evidence>
<comment type="caution">
    <text evidence="5">The sequence shown here is derived from an EMBL/GenBank/DDBJ whole genome shotgun (WGS) entry which is preliminary data.</text>
</comment>